<reference evidence="3 4" key="1">
    <citation type="journal article" date="2022" name="Nat. Ecol. Evol.">
        <title>A masculinizing supergene underlies an exaggerated male reproductive morph in a spider.</title>
        <authorList>
            <person name="Hendrickx F."/>
            <person name="De Corte Z."/>
            <person name="Sonet G."/>
            <person name="Van Belleghem S.M."/>
            <person name="Kostlbacher S."/>
            <person name="Vangestel C."/>
        </authorList>
    </citation>
    <scope>NUCLEOTIDE SEQUENCE [LARGE SCALE GENOMIC DNA]</scope>
    <source>
        <strain evidence="3">W744_W776</strain>
    </source>
</reference>
<feature type="compositionally biased region" description="Basic and acidic residues" evidence="1">
    <location>
        <begin position="868"/>
        <end position="891"/>
    </location>
</feature>
<evidence type="ECO:0000259" key="2">
    <source>
        <dbReference type="Pfam" id="PF10264"/>
    </source>
</evidence>
<dbReference type="PANTHER" id="PTHR22437">
    <property type="entry name" value="WINGED HELIX DOMAIN-CONTAINING PROTEIN"/>
    <property type="match status" value="1"/>
</dbReference>
<evidence type="ECO:0000313" key="3">
    <source>
        <dbReference type="EMBL" id="KAG8181473.1"/>
    </source>
</evidence>
<feature type="compositionally biased region" description="Low complexity" evidence="1">
    <location>
        <begin position="60"/>
        <end position="82"/>
    </location>
</feature>
<feature type="region of interest" description="Disordered" evidence="1">
    <location>
        <begin position="457"/>
        <end position="546"/>
    </location>
</feature>
<feature type="compositionally biased region" description="Polar residues" evidence="1">
    <location>
        <begin position="506"/>
        <end position="523"/>
    </location>
</feature>
<dbReference type="Proteomes" id="UP000827092">
    <property type="component" value="Unassembled WGS sequence"/>
</dbReference>
<protein>
    <recommendedName>
        <fullName evidence="2">Winged helix Storkhead-box1 domain-containing protein</fullName>
    </recommendedName>
</protein>
<dbReference type="AlphaFoldDB" id="A0AAV6UCA0"/>
<feature type="region of interest" description="Disordered" evidence="1">
    <location>
        <begin position="328"/>
        <end position="352"/>
    </location>
</feature>
<feature type="region of interest" description="Disordered" evidence="1">
    <location>
        <begin position="60"/>
        <end position="85"/>
    </location>
</feature>
<dbReference type="GO" id="GO:0006357">
    <property type="term" value="P:regulation of transcription by RNA polymerase II"/>
    <property type="evidence" value="ECO:0007669"/>
    <property type="project" value="InterPro"/>
</dbReference>
<dbReference type="PANTHER" id="PTHR22437:SF0">
    <property type="entry name" value="FI21431P1"/>
    <property type="match status" value="1"/>
</dbReference>
<feature type="compositionally biased region" description="Polar residues" evidence="1">
    <location>
        <begin position="459"/>
        <end position="470"/>
    </location>
</feature>
<evidence type="ECO:0000313" key="4">
    <source>
        <dbReference type="Proteomes" id="UP000827092"/>
    </source>
</evidence>
<sequence>MNPKQPDPKRPGPNLHQPLLDRNCCLGVVLIRTTSDPTKTIYGSTKTTSDATNTIYGTTKNLSGSTKTTSGSTKTTPETTSGIYKTSDEDGPAIFSDFVRRNSMCFWNGCLTRSVSSLEYKGCVVPATILVSGSEFALEVVRSAWARRVLRPPKGYTIGKLGDVGRLDLFPVPQTQFAPLSEAVCVAVCELNSASVVATSVTVRKRLCVEFPEMRLPSSSILHNTLGQLVKERKIYHTGEGYFVVSPDTYRQMSASPVCERQMLMTNEEAIVKMMHQGGGRRNTASTQVDAMEIEARRRDVSCQITQVPPSPDLQYLERSSSLKIFRSSNKPRAKAGDSLKENSGTEREVDRDSINEYQKTEKQSMLAKLLRRMQSLTEKSSGKHVSFSAQFPPLEWLDTAKFHCHSVATQTLIEKVGPTMSFKKLDTSSSKYQWPEDEKDVTRYFFSNGVPKSAFDNLASNSLPKNTNVPLRHGSTKYSPTHRYSHGPFTSHSKRRSKHRRSSSDSQKVPKNGYHSLSTGSKSPPDFSDAKISVSSSSGGYNLYPNSKPIVNPRLRNQDVFDSYPYKRHGTLPRAVERNTARDLFTYSPKLTSKQVYKPERLGDLNGIKALPKVSPHSPWKESYVASTLGSMKDDNNPPSNKNTFLELTKQNNVNNKKIEESSGIEGTKLPQAKQNNVNVGKIEDFSVLNDSKLGPASKPSNREIKESFLLGDAKQSSDNQNNINNKKIKESFLLGDAKLAPSESFSDSSISFNGKDHAKKETTQPELASIRPNLGIKPLVLKTFMESPKVEKKSPPKKEIVVDNSVSVEVAVENKSPSPTSKKNSNNVSTTIVTEETTVTNGKGNSKVVTTVTSITTSLSQGGIKDLDNVSSDDKKVSNEKDKTAEKNDLNMGSEKGSRIIDCTSSCNIVTEVK</sequence>
<dbReference type="GO" id="GO:0000977">
    <property type="term" value="F:RNA polymerase II transcription regulatory region sequence-specific DNA binding"/>
    <property type="evidence" value="ECO:0007669"/>
    <property type="project" value="TreeGrafter"/>
</dbReference>
<dbReference type="InterPro" id="IPR040126">
    <property type="entry name" value="STOX1/2"/>
</dbReference>
<feature type="compositionally biased region" description="Basic and acidic residues" evidence="1">
    <location>
        <begin position="756"/>
        <end position="765"/>
    </location>
</feature>
<dbReference type="GO" id="GO:0005737">
    <property type="term" value="C:cytoplasm"/>
    <property type="evidence" value="ECO:0007669"/>
    <property type="project" value="TreeGrafter"/>
</dbReference>
<proteinExistence type="predicted"/>
<comment type="caution">
    <text evidence="3">The sequence shown here is derived from an EMBL/GenBank/DDBJ whole genome shotgun (WGS) entry which is preliminary data.</text>
</comment>
<keyword evidence="4" id="KW-1185">Reference proteome</keyword>
<dbReference type="InterPro" id="IPR019391">
    <property type="entry name" value="Storkhead-box_WHD"/>
</dbReference>
<name>A0AAV6UCA0_9ARAC</name>
<dbReference type="EMBL" id="JAFNEN010000513">
    <property type="protein sequence ID" value="KAG8181473.1"/>
    <property type="molecule type" value="Genomic_DNA"/>
</dbReference>
<feature type="domain" description="Winged helix Storkhead-box1" evidence="2">
    <location>
        <begin position="171"/>
        <end position="247"/>
    </location>
</feature>
<feature type="compositionally biased region" description="Low complexity" evidence="1">
    <location>
        <begin position="744"/>
        <end position="753"/>
    </location>
</feature>
<evidence type="ECO:0000256" key="1">
    <source>
        <dbReference type="SAM" id="MobiDB-lite"/>
    </source>
</evidence>
<feature type="compositionally biased region" description="Basic residues" evidence="1">
    <location>
        <begin position="493"/>
        <end position="502"/>
    </location>
</feature>
<organism evidence="3 4">
    <name type="scientific">Oedothorax gibbosus</name>
    <dbReference type="NCBI Taxonomy" id="931172"/>
    <lineage>
        <taxon>Eukaryota</taxon>
        <taxon>Metazoa</taxon>
        <taxon>Ecdysozoa</taxon>
        <taxon>Arthropoda</taxon>
        <taxon>Chelicerata</taxon>
        <taxon>Arachnida</taxon>
        <taxon>Araneae</taxon>
        <taxon>Araneomorphae</taxon>
        <taxon>Entelegynae</taxon>
        <taxon>Araneoidea</taxon>
        <taxon>Linyphiidae</taxon>
        <taxon>Erigoninae</taxon>
        <taxon>Oedothorax</taxon>
    </lineage>
</organism>
<dbReference type="Pfam" id="PF10264">
    <property type="entry name" value="WHD_Storkhead"/>
    <property type="match status" value="1"/>
</dbReference>
<feature type="region of interest" description="Disordered" evidence="1">
    <location>
        <begin position="744"/>
        <end position="768"/>
    </location>
</feature>
<feature type="compositionally biased region" description="Basic and acidic residues" evidence="1">
    <location>
        <begin position="335"/>
        <end position="352"/>
    </location>
</feature>
<accession>A0AAV6UCA0</accession>
<gene>
    <name evidence="3" type="ORF">JTE90_016561</name>
</gene>
<feature type="region of interest" description="Disordered" evidence="1">
    <location>
        <begin position="868"/>
        <end position="899"/>
    </location>
</feature>
<dbReference type="GO" id="GO:0005634">
    <property type="term" value="C:nucleus"/>
    <property type="evidence" value="ECO:0007669"/>
    <property type="project" value="TreeGrafter"/>
</dbReference>